<dbReference type="GeneID" id="72411552"/>
<dbReference type="EMBL" id="CP068158">
    <property type="protein sequence ID" value="QQU78069.1"/>
    <property type="molecule type" value="Genomic_DNA"/>
</dbReference>
<reference evidence="1 2" key="1">
    <citation type="submission" date="2021-01" db="EMBL/GenBank/DDBJ databases">
        <title>FDA dAtabase for Regulatory Grade micrObial Sequences (FDA-ARGOS): Supporting development and validation of Infectious Disease Dx tests.</title>
        <authorList>
            <person name="Sproer C."/>
            <person name="Gronow S."/>
            <person name="Severitt S."/>
            <person name="Schroder I."/>
            <person name="Tallon L."/>
            <person name="Sadzewicz L."/>
            <person name="Zhao X."/>
            <person name="Boylan J."/>
            <person name="Ott S."/>
            <person name="Bowen H."/>
            <person name="Vavikolanu K."/>
            <person name="Mehta A."/>
            <person name="Aluvathingal J."/>
            <person name="Nadendla S."/>
            <person name="Lowell S."/>
            <person name="Myers T."/>
            <person name="Yan Y."/>
            <person name="Sichtig H."/>
        </authorList>
    </citation>
    <scope>NUCLEOTIDE SEQUENCE [LARGE SCALE GENOMIC DNA]</scope>
    <source>
        <strain evidence="1 2">FDAARGOS_1115</strain>
    </source>
</reference>
<dbReference type="RefSeq" id="WP_201807693.1">
    <property type="nucleotide sequence ID" value="NZ_CP068158.1"/>
</dbReference>
<protein>
    <submittedName>
        <fullName evidence="1">Uncharacterized protein</fullName>
    </submittedName>
</protein>
<organism evidence="1 2">
    <name type="scientific">Corynebacterium striatum</name>
    <dbReference type="NCBI Taxonomy" id="43770"/>
    <lineage>
        <taxon>Bacteria</taxon>
        <taxon>Bacillati</taxon>
        <taxon>Actinomycetota</taxon>
        <taxon>Actinomycetes</taxon>
        <taxon>Mycobacteriales</taxon>
        <taxon>Corynebacteriaceae</taxon>
        <taxon>Corynebacterium</taxon>
    </lineage>
</organism>
<sequence length="99" mass="11458">MFEFRVYSPTLKTTFFYGREPSFEQAWDKAVVYILNDARWKDQSNIIDAIAATETKSEHATNGWIDVSLGRNMQNVVYEQHEVAVMIDKTARVMNNLGH</sequence>
<dbReference type="Proteomes" id="UP000595757">
    <property type="component" value="Chromosome"/>
</dbReference>
<gene>
    <name evidence="1" type="ORF">I6I72_06090</name>
</gene>
<evidence type="ECO:0000313" key="2">
    <source>
        <dbReference type="Proteomes" id="UP000595757"/>
    </source>
</evidence>
<proteinExistence type="predicted"/>
<accession>A0ABX7DHM9</accession>
<evidence type="ECO:0000313" key="1">
    <source>
        <dbReference type="EMBL" id="QQU78069.1"/>
    </source>
</evidence>
<name>A0ABX7DHM9_CORST</name>
<keyword evidence="2" id="KW-1185">Reference proteome</keyword>